<reference evidence="1 2" key="1">
    <citation type="submission" date="2017-09" db="EMBL/GenBank/DDBJ databases">
        <title>Large-scale bioinformatics analysis of Bacillus genomes uncovers conserved roles of natural products in bacterial physiology.</title>
        <authorList>
            <consortium name="Agbiome Team Llc"/>
            <person name="Bleich R.M."/>
            <person name="Grubbs K.J."/>
            <person name="Santa Maria K.C."/>
            <person name="Allen S.E."/>
            <person name="Farag S."/>
            <person name="Shank E.A."/>
            <person name="Bowers A."/>
        </authorList>
    </citation>
    <scope>NUCLEOTIDE SEQUENCE [LARGE SCALE GENOMIC DNA]</scope>
    <source>
        <strain evidence="1 2">AFS042148</strain>
    </source>
</reference>
<dbReference type="EMBL" id="NUSY01000076">
    <property type="protein sequence ID" value="PHE04868.1"/>
    <property type="molecule type" value="Genomic_DNA"/>
</dbReference>
<evidence type="ECO:0000313" key="2">
    <source>
        <dbReference type="Proteomes" id="UP000224044"/>
    </source>
</evidence>
<sequence length="225" mass="27384">MLNKPMEFAKVIRFDNKGFFTKPYNSSCFSHSFPFLDVEITTLTNNNQILDNENMIIRPHLDNPNSSGCFAFLNEYNHKLFQERGAMYFRSKHKKNTMYLNTEEIIWVRNLNHKNQPFFAQYNKNYVFEEKNYELTEYIETVDVKLNWVRMPVKLALERTKLYKEYFSIQKGIPEYITEFYLTEQQVNRLISPFHMYKWQVKKLCLHLFKTRNLKEHSNRDRTIR</sequence>
<name>A0AAP8EXV5_9BACI</name>
<comment type="caution">
    <text evidence="1">The sequence shown here is derived from an EMBL/GenBank/DDBJ whole genome shotgun (WGS) entry which is preliminary data.</text>
</comment>
<protein>
    <submittedName>
        <fullName evidence="1">Uncharacterized protein</fullName>
    </submittedName>
</protein>
<organism evidence="1 2">
    <name type="scientific">Bacillus toyonensis</name>
    <dbReference type="NCBI Taxonomy" id="155322"/>
    <lineage>
        <taxon>Bacteria</taxon>
        <taxon>Bacillati</taxon>
        <taxon>Bacillota</taxon>
        <taxon>Bacilli</taxon>
        <taxon>Bacillales</taxon>
        <taxon>Bacillaceae</taxon>
        <taxon>Bacillus</taxon>
        <taxon>Bacillus cereus group</taxon>
    </lineage>
</organism>
<evidence type="ECO:0000313" key="1">
    <source>
        <dbReference type="EMBL" id="PHE04868.1"/>
    </source>
</evidence>
<accession>A0AAP8EXV5</accession>
<dbReference type="Proteomes" id="UP000224044">
    <property type="component" value="Unassembled WGS sequence"/>
</dbReference>
<dbReference type="RefSeq" id="WP_074596394.1">
    <property type="nucleotide sequence ID" value="NZ_NUSY01000076.1"/>
</dbReference>
<gene>
    <name evidence="1" type="ORF">COF62_30865</name>
</gene>
<dbReference type="AlphaFoldDB" id="A0AAP8EXV5"/>
<proteinExistence type="predicted"/>